<keyword evidence="2" id="KW-0808">Transferase</keyword>
<reference evidence="3" key="1">
    <citation type="journal article" date="2019" name="Int. J. Syst. Evol. Microbiol.">
        <title>The Global Catalogue of Microorganisms (GCM) 10K type strain sequencing project: providing services to taxonomists for standard genome sequencing and annotation.</title>
        <authorList>
            <consortium name="The Broad Institute Genomics Platform"/>
            <consortium name="The Broad Institute Genome Sequencing Center for Infectious Disease"/>
            <person name="Wu L."/>
            <person name="Ma J."/>
        </authorList>
    </citation>
    <scope>NUCLEOTIDE SEQUENCE [LARGE SCALE GENOMIC DNA]</scope>
    <source>
        <strain evidence="3">CGMCC 4.7393</strain>
    </source>
</reference>
<dbReference type="PANTHER" id="PTHR43415:SF3">
    <property type="entry name" value="GNAT-FAMILY ACETYLTRANSFERASE"/>
    <property type="match status" value="1"/>
</dbReference>
<dbReference type="PANTHER" id="PTHR43415">
    <property type="entry name" value="SPERMIDINE N(1)-ACETYLTRANSFERASE"/>
    <property type="match status" value="1"/>
</dbReference>
<dbReference type="EC" id="2.3.-.-" evidence="2"/>
<dbReference type="SUPFAM" id="SSF55729">
    <property type="entry name" value="Acyl-CoA N-acyltransferases (Nat)"/>
    <property type="match status" value="1"/>
</dbReference>
<sequence length="172" mass="19182">MIELTPLTHAHLPYFFEWVNDEEAIAHAIFAFHNISSEKEITRWFAETMADPDCLNLAIIDTENGQCLGYAGLSDLNFEHGTGEYFIFIGDKDSWNKGIGTEVTKMVVEKGFEELNLESIILTVSDQNPGGRIAYERAGFTIDGCHLQSGGSSGQFHNQIVMSIRRDSYLAA</sequence>
<feature type="domain" description="N-acetyltransferase" evidence="1">
    <location>
        <begin position="2"/>
        <end position="167"/>
    </location>
</feature>
<dbReference type="InterPro" id="IPR000182">
    <property type="entry name" value="GNAT_dom"/>
</dbReference>
<dbReference type="RefSeq" id="WP_066620375.1">
    <property type="nucleotide sequence ID" value="NZ_JBHSYQ010000003.1"/>
</dbReference>
<comment type="caution">
    <text evidence="2">The sequence shown here is derived from an EMBL/GenBank/DDBJ whole genome shotgun (WGS) entry which is preliminary data.</text>
</comment>
<accession>A0ABW2DHB3</accession>
<keyword evidence="2" id="KW-0012">Acyltransferase</keyword>
<organism evidence="2 3">
    <name type="scientific">Rufibacter roseus</name>
    <dbReference type="NCBI Taxonomy" id="1567108"/>
    <lineage>
        <taxon>Bacteria</taxon>
        <taxon>Pseudomonadati</taxon>
        <taxon>Bacteroidota</taxon>
        <taxon>Cytophagia</taxon>
        <taxon>Cytophagales</taxon>
        <taxon>Hymenobacteraceae</taxon>
        <taxon>Rufibacter</taxon>
    </lineage>
</organism>
<dbReference type="Proteomes" id="UP001596405">
    <property type="component" value="Unassembled WGS sequence"/>
</dbReference>
<dbReference type="Gene3D" id="3.40.630.30">
    <property type="match status" value="1"/>
</dbReference>
<dbReference type="GO" id="GO:0016746">
    <property type="term" value="F:acyltransferase activity"/>
    <property type="evidence" value="ECO:0007669"/>
    <property type="project" value="UniProtKB-KW"/>
</dbReference>
<dbReference type="PROSITE" id="PS51186">
    <property type="entry name" value="GNAT"/>
    <property type="match status" value="1"/>
</dbReference>
<evidence type="ECO:0000313" key="2">
    <source>
        <dbReference type="EMBL" id="MFC6996448.1"/>
    </source>
</evidence>
<dbReference type="EMBL" id="JBHSYQ010000003">
    <property type="protein sequence ID" value="MFC6996448.1"/>
    <property type="molecule type" value="Genomic_DNA"/>
</dbReference>
<protein>
    <submittedName>
        <fullName evidence="2">GNAT family N-acetyltransferase</fullName>
        <ecNumber evidence="2">2.3.-.-</ecNumber>
    </submittedName>
</protein>
<keyword evidence="3" id="KW-1185">Reference proteome</keyword>
<name>A0ABW2DHB3_9BACT</name>
<gene>
    <name evidence="2" type="ORF">ACFQHR_02375</name>
</gene>
<evidence type="ECO:0000259" key="1">
    <source>
        <dbReference type="PROSITE" id="PS51186"/>
    </source>
</evidence>
<proteinExistence type="predicted"/>
<dbReference type="Pfam" id="PF13302">
    <property type="entry name" value="Acetyltransf_3"/>
    <property type="match status" value="1"/>
</dbReference>
<evidence type="ECO:0000313" key="3">
    <source>
        <dbReference type="Proteomes" id="UP001596405"/>
    </source>
</evidence>
<dbReference type="InterPro" id="IPR016181">
    <property type="entry name" value="Acyl_CoA_acyltransferase"/>
</dbReference>